<name>A0A4S4L747_9AGAM</name>
<dbReference type="Pfam" id="PF22669">
    <property type="entry name" value="Exo_endo_phos2"/>
    <property type="match status" value="1"/>
</dbReference>
<feature type="region of interest" description="Disordered" evidence="5">
    <location>
        <begin position="183"/>
        <end position="232"/>
    </location>
</feature>
<dbReference type="Gene3D" id="1.20.120.350">
    <property type="entry name" value="Voltage-gated potassium channels. Chain C"/>
    <property type="match status" value="1"/>
</dbReference>
<comment type="subcellular location">
    <subcellularLocation>
        <location evidence="1">Membrane</location>
        <topology evidence="1">Multi-pass membrane protein</topology>
    </subcellularLocation>
</comment>
<dbReference type="InterPro" id="IPR027359">
    <property type="entry name" value="Volt_channel_dom_sf"/>
</dbReference>
<sequence>MQPSPRLIGGRVGNKGGISIGLDIAGTTIIFLNAHLAAHEGKLFHRMTNLSKIKVEIRLNFNLTDKFDFTFLCGDLNFRLDISRLHADWLISKQSRFIIGLRLLLACSITSYHAEYAEALAFDQLYNIMCNGQAFVGFYEVPINFPPTFQYDILRTLKHKRKSGSKWGRDAIPEILEVAATEKPWPESRLSSDGDEHDNGEEDSMTSSRTSYSGKTADEQDEDEDEDDEEYDDSLLKIAEARTQQLNHSKSGAKRLVKHLLTIAVHKAKLKWNKLVSTGLQQSPARRPGKRKIRALSIMQAESHPASMPTTPMAGRDFDGMPMSQSAGEHDAVLNSPPLRQRASSTKSGLVDENDEGGDKGVYDSSSKRRVLSWCTLAVTLNFDATLTIYLAMVALCQCLAYILSTQPQRIDSIFFALHRIIPITLSTSTGEQADIPTNKSKRTFECSRSFILGNIQLCIDAHQGGCTSRWTQPAILCLIIFNAVVLTIEASHSLTLSDANVAAPRVKGYLHAWEDYALFVLFIFFSLEAFARICVTGFILDPNVSISMLFTSPFTIPDTTLGAAPSTLTRNGSLTQAQVHSTQLSRSGTIMHHLRQFCSSS</sequence>
<dbReference type="InterPro" id="IPR036691">
    <property type="entry name" value="Endo/exonu/phosph_ase_sf"/>
</dbReference>
<evidence type="ECO:0000259" key="7">
    <source>
        <dbReference type="Pfam" id="PF22669"/>
    </source>
</evidence>
<keyword evidence="2 6" id="KW-0812">Transmembrane</keyword>
<accession>A0A4S4L747</accession>
<keyword evidence="4 6" id="KW-0472">Membrane</keyword>
<evidence type="ECO:0000256" key="1">
    <source>
        <dbReference type="ARBA" id="ARBA00004141"/>
    </source>
</evidence>
<dbReference type="InterPro" id="IPR046985">
    <property type="entry name" value="IP5"/>
</dbReference>
<feature type="region of interest" description="Disordered" evidence="5">
    <location>
        <begin position="318"/>
        <end position="364"/>
    </location>
</feature>
<feature type="transmembrane region" description="Helical" evidence="6">
    <location>
        <begin position="476"/>
        <end position="497"/>
    </location>
</feature>
<evidence type="ECO:0000256" key="6">
    <source>
        <dbReference type="SAM" id="Phobius"/>
    </source>
</evidence>
<dbReference type="InterPro" id="IPR000300">
    <property type="entry name" value="IPPc"/>
</dbReference>
<feature type="compositionally biased region" description="Polar residues" evidence="5">
    <location>
        <begin position="205"/>
        <end position="214"/>
    </location>
</feature>
<evidence type="ECO:0000256" key="2">
    <source>
        <dbReference type="ARBA" id="ARBA00022692"/>
    </source>
</evidence>
<gene>
    <name evidence="8" type="ORF">EW146_g9897</name>
</gene>
<evidence type="ECO:0000256" key="4">
    <source>
        <dbReference type="ARBA" id="ARBA00023136"/>
    </source>
</evidence>
<dbReference type="GO" id="GO:0016020">
    <property type="term" value="C:membrane"/>
    <property type="evidence" value="ECO:0007669"/>
    <property type="project" value="UniProtKB-SubCell"/>
</dbReference>
<dbReference type="PANTHER" id="PTHR11200:SF275">
    <property type="entry name" value="LD06095P"/>
    <property type="match status" value="1"/>
</dbReference>
<evidence type="ECO:0000313" key="9">
    <source>
        <dbReference type="Proteomes" id="UP000310158"/>
    </source>
</evidence>
<dbReference type="Proteomes" id="UP000310158">
    <property type="component" value="Unassembled WGS sequence"/>
</dbReference>
<dbReference type="EMBL" id="SGPL01001005">
    <property type="protein sequence ID" value="THH05460.1"/>
    <property type="molecule type" value="Genomic_DNA"/>
</dbReference>
<comment type="caution">
    <text evidence="8">The sequence shown here is derived from an EMBL/GenBank/DDBJ whole genome shotgun (WGS) entry which is preliminary data.</text>
</comment>
<dbReference type="AlphaFoldDB" id="A0A4S4L747"/>
<feature type="compositionally biased region" description="Basic and acidic residues" evidence="5">
    <location>
        <begin position="184"/>
        <end position="194"/>
    </location>
</feature>
<feature type="domain" description="Inositol polyphosphate-related phosphatase" evidence="7">
    <location>
        <begin position="9"/>
        <end position="153"/>
    </location>
</feature>
<evidence type="ECO:0000256" key="3">
    <source>
        <dbReference type="ARBA" id="ARBA00022989"/>
    </source>
</evidence>
<dbReference type="OrthoDB" id="416585at2759"/>
<evidence type="ECO:0000256" key="5">
    <source>
        <dbReference type="SAM" id="MobiDB-lite"/>
    </source>
</evidence>
<evidence type="ECO:0000313" key="8">
    <source>
        <dbReference type="EMBL" id="THH05460.1"/>
    </source>
</evidence>
<dbReference type="GO" id="GO:0046856">
    <property type="term" value="P:phosphatidylinositol dephosphorylation"/>
    <property type="evidence" value="ECO:0007669"/>
    <property type="project" value="InterPro"/>
</dbReference>
<feature type="transmembrane region" description="Helical" evidence="6">
    <location>
        <begin position="517"/>
        <end position="541"/>
    </location>
</feature>
<proteinExistence type="predicted"/>
<feature type="compositionally biased region" description="Acidic residues" evidence="5">
    <location>
        <begin position="219"/>
        <end position="232"/>
    </location>
</feature>
<feature type="compositionally biased region" description="Acidic residues" evidence="5">
    <location>
        <begin position="195"/>
        <end position="204"/>
    </location>
</feature>
<keyword evidence="9" id="KW-1185">Reference proteome</keyword>
<feature type="transmembrane region" description="Helical" evidence="6">
    <location>
        <begin position="387"/>
        <end position="404"/>
    </location>
</feature>
<dbReference type="SUPFAM" id="SSF56219">
    <property type="entry name" value="DNase I-like"/>
    <property type="match status" value="1"/>
</dbReference>
<organism evidence="8 9">
    <name type="scientific">Bondarzewia mesenterica</name>
    <dbReference type="NCBI Taxonomy" id="1095465"/>
    <lineage>
        <taxon>Eukaryota</taxon>
        <taxon>Fungi</taxon>
        <taxon>Dikarya</taxon>
        <taxon>Basidiomycota</taxon>
        <taxon>Agaricomycotina</taxon>
        <taxon>Agaricomycetes</taxon>
        <taxon>Russulales</taxon>
        <taxon>Bondarzewiaceae</taxon>
        <taxon>Bondarzewia</taxon>
    </lineage>
</organism>
<dbReference type="PANTHER" id="PTHR11200">
    <property type="entry name" value="INOSITOL 5-PHOSPHATASE"/>
    <property type="match status" value="1"/>
</dbReference>
<reference evidence="8 9" key="1">
    <citation type="submission" date="2019-02" db="EMBL/GenBank/DDBJ databases">
        <title>Genome sequencing of the rare red list fungi Bondarzewia mesenterica.</title>
        <authorList>
            <person name="Buettner E."/>
            <person name="Kellner H."/>
        </authorList>
    </citation>
    <scope>NUCLEOTIDE SEQUENCE [LARGE SCALE GENOMIC DNA]</scope>
    <source>
        <strain evidence="8 9">DSM 108281</strain>
    </source>
</reference>
<dbReference type="GO" id="GO:0004439">
    <property type="term" value="F:phosphatidylinositol-4,5-bisphosphate 5-phosphatase activity"/>
    <property type="evidence" value="ECO:0007669"/>
    <property type="project" value="TreeGrafter"/>
</dbReference>
<dbReference type="Gene3D" id="3.60.10.10">
    <property type="entry name" value="Endonuclease/exonuclease/phosphatase"/>
    <property type="match status" value="1"/>
</dbReference>
<protein>
    <recommendedName>
        <fullName evidence="7">Inositol polyphosphate-related phosphatase domain-containing protein</fullName>
    </recommendedName>
</protein>
<keyword evidence="3 6" id="KW-1133">Transmembrane helix</keyword>